<sequence>VTVSEGPCELYFVYGKDFRKLPEEVFEPQRARMSAETARRLRRCCVAKAMGWEKQKLHFLKHRSDHSKSTGSLVQANSKELQSELWLQTKPPMHPMAAQAAQSKSETRLPSVVKSTSKLLSLQTGPDDC</sequence>
<reference evidence="2" key="1">
    <citation type="submission" date="2021-02" db="EMBL/GenBank/DDBJ databases">
        <authorList>
            <person name="Dougan E. K."/>
            <person name="Rhodes N."/>
            <person name="Thang M."/>
            <person name="Chan C."/>
        </authorList>
    </citation>
    <scope>NUCLEOTIDE SEQUENCE</scope>
</reference>
<evidence type="ECO:0000313" key="3">
    <source>
        <dbReference type="Proteomes" id="UP000626109"/>
    </source>
</evidence>
<accession>A0A813JU97</accession>
<evidence type="ECO:0000313" key="2">
    <source>
        <dbReference type="EMBL" id="CAE8685969.1"/>
    </source>
</evidence>
<feature type="region of interest" description="Disordered" evidence="1">
    <location>
        <begin position="89"/>
        <end position="129"/>
    </location>
</feature>
<feature type="compositionally biased region" description="Low complexity" evidence="1">
    <location>
        <begin position="109"/>
        <end position="122"/>
    </location>
</feature>
<comment type="caution">
    <text evidence="2">The sequence shown here is derived from an EMBL/GenBank/DDBJ whole genome shotgun (WGS) entry which is preliminary data.</text>
</comment>
<evidence type="ECO:0000256" key="1">
    <source>
        <dbReference type="SAM" id="MobiDB-lite"/>
    </source>
</evidence>
<gene>
    <name evidence="2" type="ORF">PGLA2088_LOCUS24750</name>
</gene>
<dbReference type="Proteomes" id="UP000626109">
    <property type="component" value="Unassembled WGS sequence"/>
</dbReference>
<organism evidence="2 3">
    <name type="scientific">Polarella glacialis</name>
    <name type="common">Dinoflagellate</name>
    <dbReference type="NCBI Taxonomy" id="89957"/>
    <lineage>
        <taxon>Eukaryota</taxon>
        <taxon>Sar</taxon>
        <taxon>Alveolata</taxon>
        <taxon>Dinophyceae</taxon>
        <taxon>Suessiales</taxon>
        <taxon>Suessiaceae</taxon>
        <taxon>Polarella</taxon>
    </lineage>
</organism>
<feature type="non-terminal residue" evidence="2">
    <location>
        <position position="129"/>
    </location>
</feature>
<name>A0A813JU97_POLGL</name>
<dbReference type="EMBL" id="CAJNNW010026511">
    <property type="protein sequence ID" value="CAE8685969.1"/>
    <property type="molecule type" value="Genomic_DNA"/>
</dbReference>
<proteinExistence type="predicted"/>
<dbReference type="AlphaFoldDB" id="A0A813JU97"/>
<protein>
    <submittedName>
        <fullName evidence="2">Uncharacterized protein</fullName>
    </submittedName>
</protein>